<dbReference type="EMBL" id="MU003669">
    <property type="protein sequence ID" value="KAF2462476.1"/>
    <property type="molecule type" value="Genomic_DNA"/>
</dbReference>
<evidence type="ECO:0000313" key="2">
    <source>
        <dbReference type="Proteomes" id="UP000799755"/>
    </source>
</evidence>
<dbReference type="Proteomes" id="UP000799755">
    <property type="component" value="Unassembled WGS sequence"/>
</dbReference>
<sequence length="151" mass="17168">MTRPSPLQLPLFPHVFNVIGIPRSLSPHALPYASEWIHTAFGPIVLPAPLQLNVFPARQTFWDRYWLGNQATSPFQRLSSARNRRTPILGIVTVYKDVSKNPERTLPSHDIDRYREMSPYCLVETRYKHSKTMGPNAVGIHSEAYGSAWGL</sequence>
<evidence type="ECO:0000313" key="1">
    <source>
        <dbReference type="EMBL" id="KAF2462476.1"/>
    </source>
</evidence>
<protein>
    <submittedName>
        <fullName evidence="1">Uncharacterized protein</fullName>
    </submittedName>
</protein>
<comment type="caution">
    <text evidence="1">The sequence shown here is derived from an EMBL/GenBank/DDBJ whole genome shotgun (WGS) entry which is preliminary data.</text>
</comment>
<proteinExistence type="predicted"/>
<keyword evidence="2" id="KW-1185">Reference proteome</keyword>
<accession>A0ACB6Q6J0</accession>
<gene>
    <name evidence="1" type="ORF">BDR25DRAFT_397585</name>
</gene>
<name>A0ACB6Q6J0_9PLEO</name>
<reference evidence="1" key="1">
    <citation type="journal article" date="2020" name="Stud. Mycol.">
        <title>101 Dothideomycetes genomes: a test case for predicting lifestyles and emergence of pathogens.</title>
        <authorList>
            <person name="Haridas S."/>
            <person name="Albert R."/>
            <person name="Binder M."/>
            <person name="Bloem J."/>
            <person name="Labutti K."/>
            <person name="Salamov A."/>
            <person name="Andreopoulos B."/>
            <person name="Baker S."/>
            <person name="Barry K."/>
            <person name="Bills G."/>
            <person name="Bluhm B."/>
            <person name="Cannon C."/>
            <person name="Castanera R."/>
            <person name="Culley D."/>
            <person name="Daum C."/>
            <person name="Ezra D."/>
            <person name="Gonzalez J."/>
            <person name="Henrissat B."/>
            <person name="Kuo A."/>
            <person name="Liang C."/>
            <person name="Lipzen A."/>
            <person name="Lutzoni F."/>
            <person name="Magnuson J."/>
            <person name="Mondo S."/>
            <person name="Nolan M."/>
            <person name="Ohm R."/>
            <person name="Pangilinan J."/>
            <person name="Park H.-J."/>
            <person name="Ramirez L."/>
            <person name="Alfaro M."/>
            <person name="Sun H."/>
            <person name="Tritt A."/>
            <person name="Yoshinaga Y."/>
            <person name="Zwiers L.-H."/>
            <person name="Turgeon B."/>
            <person name="Goodwin S."/>
            <person name="Spatafora J."/>
            <person name="Crous P."/>
            <person name="Grigoriev I."/>
        </authorList>
    </citation>
    <scope>NUCLEOTIDE SEQUENCE</scope>
    <source>
        <strain evidence="1">ATCC 200398</strain>
    </source>
</reference>
<organism evidence="1 2">
    <name type="scientific">Lindgomyces ingoldianus</name>
    <dbReference type="NCBI Taxonomy" id="673940"/>
    <lineage>
        <taxon>Eukaryota</taxon>
        <taxon>Fungi</taxon>
        <taxon>Dikarya</taxon>
        <taxon>Ascomycota</taxon>
        <taxon>Pezizomycotina</taxon>
        <taxon>Dothideomycetes</taxon>
        <taxon>Pleosporomycetidae</taxon>
        <taxon>Pleosporales</taxon>
        <taxon>Lindgomycetaceae</taxon>
        <taxon>Lindgomyces</taxon>
    </lineage>
</organism>